<keyword evidence="3" id="KW-0807">Transducer</keyword>
<evidence type="ECO:0000256" key="4">
    <source>
        <dbReference type="SAM" id="Phobius"/>
    </source>
</evidence>
<dbReference type="FunFam" id="1.10.287.950:FF:000001">
    <property type="entry name" value="Methyl-accepting chemotaxis sensory transducer"/>
    <property type="match status" value="1"/>
</dbReference>
<dbReference type="CDD" id="cd19411">
    <property type="entry name" value="MCP2201-like_sensor"/>
    <property type="match status" value="1"/>
</dbReference>
<dbReference type="Pfam" id="PF12729">
    <property type="entry name" value="4HB_MCP_1"/>
    <property type="match status" value="1"/>
</dbReference>
<dbReference type="Pfam" id="PF00672">
    <property type="entry name" value="HAMP"/>
    <property type="match status" value="1"/>
</dbReference>
<dbReference type="InterPro" id="IPR047347">
    <property type="entry name" value="YvaQ-like_sensor"/>
</dbReference>
<dbReference type="SMART" id="SM00304">
    <property type="entry name" value="HAMP"/>
    <property type="match status" value="1"/>
</dbReference>
<dbReference type="OrthoDB" id="5441488at2"/>
<keyword evidence="4" id="KW-0472">Membrane</keyword>
<dbReference type="PROSITE" id="PS50885">
    <property type="entry name" value="HAMP"/>
    <property type="match status" value="1"/>
</dbReference>
<dbReference type="InterPro" id="IPR004089">
    <property type="entry name" value="MCPsignal_dom"/>
</dbReference>
<feature type="transmembrane region" description="Helical" evidence="4">
    <location>
        <begin position="17"/>
        <end position="39"/>
    </location>
</feature>
<evidence type="ECO:0000313" key="8">
    <source>
        <dbReference type="Proteomes" id="UP000322822"/>
    </source>
</evidence>
<sequence length="528" mass="55524">MGKGTGFIGNMKIGRRLALGFSLILVFSIAITAIAIWRLENVATATREMMSVPLLKERLIGDWYANLASGIRRTSAIAKSSDPALGPYFAEEAAASSKSSGELQKRVEALLSTDEEKALFSKLGESRKAYLSSRDDINKAKAAGNVEEAMRLLDKVFTPAANAYQGAMRELVEMQRRSIDDTARKIDGVSAQSRTLLLVLEALVLVLGILCAYFLTRSISGPLALAVGVSRRVADGDLSSEIVVTSSDETGELLQALKDMNDKLGGTVGNIRAASVAVASAAGQIASGNLDLSSRTEEQAASIEQTAASMVQLTETVNQNADHARQATSLAGNAREMTESGRSDVAAMVQTVSEVSAGSAKIAEITGMIEGIAFQTNILALNAAVEAARAGEQGRGFAVVAGEVRSLAQRASGAAKEIKELIETSTVKVQVGAQQAQGVSAAMERISTAIAHVSDIIREISAASDEQSKNLEQVSLAIAQIDQVTQQNAALVEESSAAAQALREQAVGMKDDVMYFKTAGQFALAHIG</sequence>
<feature type="transmembrane region" description="Helical" evidence="4">
    <location>
        <begin position="195"/>
        <end position="215"/>
    </location>
</feature>
<dbReference type="GO" id="GO:0007165">
    <property type="term" value="P:signal transduction"/>
    <property type="evidence" value="ECO:0007669"/>
    <property type="project" value="UniProtKB-KW"/>
</dbReference>
<dbReference type="Proteomes" id="UP000322822">
    <property type="component" value="Chromosome 1"/>
</dbReference>
<evidence type="ECO:0000256" key="3">
    <source>
        <dbReference type="PROSITE-ProRule" id="PRU00284"/>
    </source>
</evidence>
<evidence type="ECO:0000259" key="6">
    <source>
        <dbReference type="PROSITE" id="PS50885"/>
    </source>
</evidence>
<dbReference type="CDD" id="cd11386">
    <property type="entry name" value="MCP_signal"/>
    <property type="match status" value="1"/>
</dbReference>
<dbReference type="GO" id="GO:0006935">
    <property type="term" value="P:chemotaxis"/>
    <property type="evidence" value="ECO:0007669"/>
    <property type="project" value="TreeGrafter"/>
</dbReference>
<evidence type="ECO:0000259" key="5">
    <source>
        <dbReference type="PROSITE" id="PS50111"/>
    </source>
</evidence>
<dbReference type="GO" id="GO:0004888">
    <property type="term" value="F:transmembrane signaling receptor activity"/>
    <property type="evidence" value="ECO:0007669"/>
    <property type="project" value="TreeGrafter"/>
</dbReference>
<organism evidence="7 8">
    <name type="scientific">Cupriavidus pauculus</name>
    <dbReference type="NCBI Taxonomy" id="82633"/>
    <lineage>
        <taxon>Bacteria</taxon>
        <taxon>Pseudomonadati</taxon>
        <taxon>Pseudomonadota</taxon>
        <taxon>Betaproteobacteria</taxon>
        <taxon>Burkholderiales</taxon>
        <taxon>Burkholderiaceae</taxon>
        <taxon>Cupriavidus</taxon>
    </lineage>
</organism>
<dbReference type="AlphaFoldDB" id="A0A5P2H9E2"/>
<dbReference type="SMART" id="SM00283">
    <property type="entry name" value="MA"/>
    <property type="match status" value="1"/>
</dbReference>
<feature type="domain" description="HAMP" evidence="6">
    <location>
        <begin position="217"/>
        <end position="269"/>
    </location>
</feature>
<keyword evidence="4" id="KW-1133">Transmembrane helix</keyword>
<evidence type="ECO:0000256" key="1">
    <source>
        <dbReference type="ARBA" id="ARBA00004370"/>
    </source>
</evidence>
<comment type="subcellular location">
    <subcellularLocation>
        <location evidence="1">Membrane</location>
    </subcellularLocation>
</comment>
<reference evidence="7 8" key="1">
    <citation type="submission" date="2019-09" db="EMBL/GenBank/DDBJ databases">
        <title>FDA dAtabase for Regulatory Grade micrObial Sequences (FDA-ARGOS): Supporting development and validation of Infectious Disease Dx tests.</title>
        <authorList>
            <person name="Sciortino C."/>
            <person name="Tallon L."/>
            <person name="Sadzewicz L."/>
            <person name="Vavikolanu K."/>
            <person name="Mehta A."/>
            <person name="Aluvathingal J."/>
            <person name="Nadendla S."/>
            <person name="Nandy P."/>
            <person name="Geyer C."/>
            <person name="Yan Y."/>
            <person name="Sichtig H."/>
        </authorList>
    </citation>
    <scope>NUCLEOTIDE SEQUENCE [LARGE SCALE GENOMIC DNA]</scope>
    <source>
        <strain evidence="7 8">FDAARGOS_664</strain>
    </source>
</reference>
<dbReference type="InterPro" id="IPR051310">
    <property type="entry name" value="MCP_chemotaxis"/>
</dbReference>
<evidence type="ECO:0000256" key="2">
    <source>
        <dbReference type="ARBA" id="ARBA00029447"/>
    </source>
</evidence>
<dbReference type="InterPro" id="IPR003660">
    <property type="entry name" value="HAMP_dom"/>
</dbReference>
<dbReference type="PANTHER" id="PTHR43531:SF5">
    <property type="entry name" value="METHYL-ACCEPTING CHEMOTAXIS PROTEIN III"/>
    <property type="match status" value="1"/>
</dbReference>
<dbReference type="InterPro" id="IPR024478">
    <property type="entry name" value="HlyB_4HB_MCP"/>
</dbReference>
<evidence type="ECO:0000313" key="7">
    <source>
        <dbReference type="EMBL" id="QET03750.1"/>
    </source>
</evidence>
<dbReference type="SUPFAM" id="SSF58104">
    <property type="entry name" value="Methyl-accepting chemotaxis protein (MCP) signaling domain"/>
    <property type="match status" value="1"/>
</dbReference>
<dbReference type="EMBL" id="CP044065">
    <property type="protein sequence ID" value="QET03750.1"/>
    <property type="molecule type" value="Genomic_DNA"/>
</dbReference>
<dbReference type="PANTHER" id="PTHR43531">
    <property type="entry name" value="PROTEIN ICFG"/>
    <property type="match status" value="1"/>
</dbReference>
<dbReference type="GO" id="GO:0005886">
    <property type="term" value="C:plasma membrane"/>
    <property type="evidence" value="ECO:0007669"/>
    <property type="project" value="TreeGrafter"/>
</dbReference>
<dbReference type="Pfam" id="PF00015">
    <property type="entry name" value="MCPsignal"/>
    <property type="match status" value="1"/>
</dbReference>
<protein>
    <submittedName>
        <fullName evidence="7">HAMP domain-containing protein</fullName>
    </submittedName>
</protein>
<keyword evidence="4" id="KW-0812">Transmembrane</keyword>
<proteinExistence type="inferred from homology"/>
<dbReference type="PROSITE" id="PS50111">
    <property type="entry name" value="CHEMOTAXIS_TRANSDUC_2"/>
    <property type="match status" value="1"/>
</dbReference>
<comment type="similarity">
    <text evidence="2">Belongs to the methyl-accepting chemotaxis (MCP) protein family.</text>
</comment>
<dbReference type="Gene3D" id="1.10.287.950">
    <property type="entry name" value="Methyl-accepting chemotaxis protein"/>
    <property type="match status" value="1"/>
</dbReference>
<feature type="domain" description="Methyl-accepting transducer" evidence="5">
    <location>
        <begin position="274"/>
        <end position="503"/>
    </location>
</feature>
<gene>
    <name evidence="7" type="ORF">FOB72_08885</name>
</gene>
<dbReference type="CDD" id="cd06225">
    <property type="entry name" value="HAMP"/>
    <property type="match status" value="1"/>
</dbReference>
<name>A0A5P2H9E2_9BURK</name>
<accession>A0A5P2H9E2</accession>